<feature type="domain" description="N-acetyltransferase" evidence="1">
    <location>
        <begin position="24"/>
        <end position="171"/>
    </location>
</feature>
<organism evidence="2 3">
    <name type="scientific">Flavobacterium sedimenticola</name>
    <dbReference type="NCBI Taxonomy" id="3043286"/>
    <lineage>
        <taxon>Bacteria</taxon>
        <taxon>Pseudomonadati</taxon>
        <taxon>Bacteroidota</taxon>
        <taxon>Flavobacteriia</taxon>
        <taxon>Flavobacteriales</taxon>
        <taxon>Flavobacteriaceae</taxon>
        <taxon>Flavobacterium</taxon>
    </lineage>
</organism>
<accession>A0ABT6XP82</accession>
<evidence type="ECO:0000313" key="2">
    <source>
        <dbReference type="EMBL" id="MDI9256898.1"/>
    </source>
</evidence>
<proteinExistence type="predicted"/>
<dbReference type="Proteomes" id="UP001230035">
    <property type="component" value="Unassembled WGS sequence"/>
</dbReference>
<gene>
    <name evidence="2" type="ORF">QHT84_05665</name>
</gene>
<dbReference type="GO" id="GO:0016740">
    <property type="term" value="F:transferase activity"/>
    <property type="evidence" value="ECO:0007669"/>
    <property type="project" value="UniProtKB-KW"/>
</dbReference>
<comment type="caution">
    <text evidence="2">The sequence shown here is derived from an EMBL/GenBank/DDBJ whole genome shotgun (WGS) entry which is preliminary data.</text>
</comment>
<dbReference type="EC" id="2.-.-.-" evidence="2"/>
<dbReference type="RefSeq" id="WP_283238583.1">
    <property type="nucleotide sequence ID" value="NZ_JASGBP010000002.1"/>
</dbReference>
<reference evidence="2 3" key="1">
    <citation type="submission" date="2023-05" db="EMBL/GenBank/DDBJ databases">
        <title>Flavobacterium sedimenti sp. nov., isolated from the sediment.</title>
        <authorList>
            <person name="Wu N."/>
        </authorList>
    </citation>
    <scope>NUCLEOTIDE SEQUENCE [LARGE SCALE GENOMIC DNA]</scope>
    <source>
        <strain evidence="2 3">YZ-48</strain>
    </source>
</reference>
<keyword evidence="3" id="KW-1185">Reference proteome</keyword>
<sequence>MFEFETLATERLLLRKLDPETFQYLYSHYDDEALMAFLGISEREKLEKEKEKYRNGLHTFNKSYLYFQLIDKMTSEIIGWCGYHTWYLDHNRAEIGYGLFEEHYKQKGLMTEAMQSILDYGFTMMKLNRVEAFIGTDNNASIALAKKFGFVYEGKLREHYAVKEVMEDSLVFGLLQREYLSKA</sequence>
<dbReference type="SUPFAM" id="SSF55729">
    <property type="entry name" value="Acyl-CoA N-acyltransferases (Nat)"/>
    <property type="match status" value="1"/>
</dbReference>
<protein>
    <submittedName>
        <fullName evidence="2">GNAT family protein</fullName>
        <ecNumber evidence="2">2.-.-.-</ecNumber>
    </submittedName>
</protein>
<dbReference type="Pfam" id="PF13302">
    <property type="entry name" value="Acetyltransf_3"/>
    <property type="match status" value="1"/>
</dbReference>
<evidence type="ECO:0000259" key="1">
    <source>
        <dbReference type="PROSITE" id="PS51186"/>
    </source>
</evidence>
<evidence type="ECO:0000313" key="3">
    <source>
        <dbReference type="Proteomes" id="UP001230035"/>
    </source>
</evidence>
<dbReference type="InterPro" id="IPR016181">
    <property type="entry name" value="Acyl_CoA_acyltransferase"/>
</dbReference>
<dbReference type="InterPro" id="IPR000182">
    <property type="entry name" value="GNAT_dom"/>
</dbReference>
<dbReference type="Gene3D" id="3.40.630.30">
    <property type="match status" value="1"/>
</dbReference>
<dbReference type="PROSITE" id="PS51186">
    <property type="entry name" value="GNAT"/>
    <property type="match status" value="1"/>
</dbReference>
<dbReference type="PANTHER" id="PTHR43441">
    <property type="entry name" value="RIBOSOMAL-PROTEIN-SERINE ACETYLTRANSFERASE"/>
    <property type="match status" value="1"/>
</dbReference>
<name>A0ABT6XP82_9FLAO</name>
<keyword evidence="2" id="KW-0808">Transferase</keyword>
<dbReference type="InterPro" id="IPR051908">
    <property type="entry name" value="Ribosomal_N-acetyltransferase"/>
</dbReference>
<dbReference type="EMBL" id="JASGBP010000002">
    <property type="protein sequence ID" value="MDI9256898.1"/>
    <property type="molecule type" value="Genomic_DNA"/>
</dbReference>
<dbReference type="PANTHER" id="PTHR43441:SF11">
    <property type="entry name" value="RIBOSOMAL-PROTEIN-SERINE ACETYLTRANSFERASE"/>
    <property type="match status" value="1"/>
</dbReference>